<evidence type="ECO:0000256" key="3">
    <source>
        <dbReference type="SAM" id="SignalP"/>
    </source>
</evidence>
<dbReference type="AlphaFoldDB" id="A0A0N9I757"/>
<feature type="domain" description="Peptidase S1" evidence="4">
    <location>
        <begin position="27"/>
        <end position="253"/>
    </location>
</feature>
<evidence type="ECO:0000313" key="6">
    <source>
        <dbReference type="Proteomes" id="UP000063699"/>
    </source>
</evidence>
<accession>A0A0N9I757</accession>
<proteinExistence type="inferred from homology"/>
<evidence type="ECO:0000313" key="5">
    <source>
        <dbReference type="EMBL" id="ALG10333.1"/>
    </source>
</evidence>
<dbReference type="EMBL" id="CP012752">
    <property type="protein sequence ID" value="ALG10333.1"/>
    <property type="molecule type" value="Genomic_DNA"/>
</dbReference>
<gene>
    <name evidence="5" type="ORF">AOZ06_28635</name>
</gene>
<dbReference type="InterPro" id="IPR050430">
    <property type="entry name" value="Peptidase_S1"/>
</dbReference>
<feature type="chain" id="PRO_5006035927" description="Peptidase S1 domain-containing protein" evidence="3">
    <location>
        <begin position="24"/>
        <end position="254"/>
    </location>
</feature>
<dbReference type="InterPro" id="IPR043504">
    <property type="entry name" value="Peptidase_S1_PA_chymotrypsin"/>
</dbReference>
<dbReference type="InterPro" id="IPR001254">
    <property type="entry name" value="Trypsin_dom"/>
</dbReference>
<dbReference type="OrthoDB" id="1496095at2"/>
<dbReference type="Proteomes" id="UP000063699">
    <property type="component" value="Chromosome"/>
</dbReference>
<dbReference type="CDD" id="cd00190">
    <property type="entry name" value="Tryp_SPc"/>
    <property type="match status" value="1"/>
</dbReference>
<organism evidence="5 6">
    <name type="scientific">Kibdelosporangium phytohabitans</name>
    <dbReference type="NCBI Taxonomy" id="860235"/>
    <lineage>
        <taxon>Bacteria</taxon>
        <taxon>Bacillati</taxon>
        <taxon>Actinomycetota</taxon>
        <taxon>Actinomycetes</taxon>
        <taxon>Pseudonocardiales</taxon>
        <taxon>Pseudonocardiaceae</taxon>
        <taxon>Kibdelosporangium</taxon>
    </lineage>
</organism>
<comment type="similarity">
    <text evidence="1">Belongs to the peptidase S1 family.</text>
</comment>
<dbReference type="PRINTS" id="PR00722">
    <property type="entry name" value="CHYMOTRYPSIN"/>
</dbReference>
<feature type="signal peptide" evidence="3">
    <location>
        <begin position="1"/>
        <end position="23"/>
    </location>
</feature>
<dbReference type="SMART" id="SM00020">
    <property type="entry name" value="Tryp_SPc"/>
    <property type="match status" value="1"/>
</dbReference>
<dbReference type="GO" id="GO:0004252">
    <property type="term" value="F:serine-type endopeptidase activity"/>
    <property type="evidence" value="ECO:0007669"/>
    <property type="project" value="InterPro"/>
</dbReference>
<sequence length="254" mass="26840">MRRSLFATVALLLAVAHAAPASAEERIIGGEAAFINDFPFMLSLQEEGVHVCGAVIVSEKYALTTAHCTRKVAVEDLSVRVGSTKHGTGGAKVEIATVAAHPLFDRRTADFDIAALRFKTDLPHNVNVAEVEVAYLPPAAGDELMVAGWGDTERGGELAARLRTTTIPKVDWDECAGKIRITARIMCAGPSDGSKGICLGDSGGPGIKGGRLVGVISWSLAKCMDPHLESAGYTGFVDVTNKAVRDWIKAVTKV</sequence>
<dbReference type="InterPro" id="IPR001314">
    <property type="entry name" value="Peptidase_S1A"/>
</dbReference>
<protein>
    <recommendedName>
        <fullName evidence="4">Peptidase S1 domain-containing protein</fullName>
    </recommendedName>
</protein>
<keyword evidence="2" id="KW-1015">Disulfide bond</keyword>
<name>A0A0N9I757_9PSEU</name>
<dbReference type="InterPro" id="IPR009003">
    <property type="entry name" value="Peptidase_S1_PA"/>
</dbReference>
<dbReference type="STRING" id="860235.AOZ06_28635"/>
<dbReference type="SUPFAM" id="SSF50494">
    <property type="entry name" value="Trypsin-like serine proteases"/>
    <property type="match status" value="1"/>
</dbReference>
<evidence type="ECO:0000256" key="2">
    <source>
        <dbReference type="ARBA" id="ARBA00023157"/>
    </source>
</evidence>
<dbReference type="KEGG" id="kphy:AOZ06_28635"/>
<dbReference type="RefSeq" id="WP_054292236.1">
    <property type="nucleotide sequence ID" value="NZ_CP012752.1"/>
</dbReference>
<keyword evidence="6" id="KW-1185">Reference proteome</keyword>
<dbReference type="Pfam" id="PF00089">
    <property type="entry name" value="Trypsin"/>
    <property type="match status" value="1"/>
</dbReference>
<dbReference type="GO" id="GO:0006508">
    <property type="term" value="P:proteolysis"/>
    <property type="evidence" value="ECO:0007669"/>
    <property type="project" value="InterPro"/>
</dbReference>
<evidence type="ECO:0000256" key="1">
    <source>
        <dbReference type="ARBA" id="ARBA00007664"/>
    </source>
</evidence>
<dbReference type="Gene3D" id="2.40.10.10">
    <property type="entry name" value="Trypsin-like serine proteases"/>
    <property type="match status" value="1"/>
</dbReference>
<reference evidence="5 6" key="1">
    <citation type="submission" date="2015-07" db="EMBL/GenBank/DDBJ databases">
        <title>Genome sequencing of Kibdelosporangium phytohabitans.</title>
        <authorList>
            <person name="Qin S."/>
            <person name="Xing K."/>
        </authorList>
    </citation>
    <scope>NUCLEOTIDE SEQUENCE [LARGE SCALE GENOMIC DNA]</scope>
    <source>
        <strain evidence="5 6">KLBMP1111</strain>
    </source>
</reference>
<dbReference type="PANTHER" id="PTHR24276:SF91">
    <property type="entry name" value="AT26814P-RELATED"/>
    <property type="match status" value="1"/>
</dbReference>
<dbReference type="FunFam" id="2.40.10.10:FF:000068">
    <property type="entry name" value="transmembrane protease serine 2"/>
    <property type="match status" value="1"/>
</dbReference>
<evidence type="ECO:0000259" key="4">
    <source>
        <dbReference type="PROSITE" id="PS50240"/>
    </source>
</evidence>
<dbReference type="PANTHER" id="PTHR24276">
    <property type="entry name" value="POLYSERASE-RELATED"/>
    <property type="match status" value="1"/>
</dbReference>
<dbReference type="PROSITE" id="PS50240">
    <property type="entry name" value="TRYPSIN_DOM"/>
    <property type="match status" value="1"/>
</dbReference>
<keyword evidence="3" id="KW-0732">Signal</keyword>